<accession>A0A8M9PGZ7</accession>
<feature type="region of interest" description="Disordered" evidence="1">
    <location>
        <begin position="1"/>
        <end position="58"/>
    </location>
</feature>
<evidence type="ECO:0000313" key="2">
    <source>
        <dbReference type="Proteomes" id="UP000000437"/>
    </source>
</evidence>
<dbReference type="SUPFAM" id="SSF54236">
    <property type="entry name" value="Ubiquitin-like"/>
    <property type="match status" value="1"/>
</dbReference>
<dbReference type="GeneID" id="110438376"/>
<dbReference type="CDD" id="cd17039">
    <property type="entry name" value="Ubl_ubiquitin_like"/>
    <property type="match status" value="1"/>
</dbReference>
<dbReference type="OrthoDB" id="8729288at2759"/>
<feature type="compositionally biased region" description="Polar residues" evidence="1">
    <location>
        <begin position="8"/>
        <end position="18"/>
    </location>
</feature>
<feature type="compositionally biased region" description="Low complexity" evidence="1">
    <location>
        <begin position="19"/>
        <end position="31"/>
    </location>
</feature>
<protein>
    <submittedName>
        <fullName evidence="3">Uncharacterized protein isoform X1</fullName>
    </submittedName>
</protein>
<gene>
    <name evidence="3" type="primary">LOC110438376</name>
</gene>
<dbReference type="RefSeq" id="XP_021326238.1">
    <property type="nucleotide sequence ID" value="XM_021470563.3"/>
</dbReference>
<evidence type="ECO:0000256" key="1">
    <source>
        <dbReference type="SAM" id="MobiDB-lite"/>
    </source>
</evidence>
<proteinExistence type="predicted"/>
<dbReference type="KEGG" id="dre:110438376"/>
<dbReference type="Proteomes" id="UP000000437">
    <property type="component" value="Chromosome 25"/>
</dbReference>
<dbReference type="InterPro" id="IPR029071">
    <property type="entry name" value="Ubiquitin-like_domsf"/>
</dbReference>
<dbReference type="AlphaFoldDB" id="A0A8M9PGZ7"/>
<reference evidence="3" key="1">
    <citation type="submission" date="2025-08" db="UniProtKB">
        <authorList>
            <consortium name="RefSeq"/>
        </authorList>
    </citation>
    <scope>IDENTIFICATION</scope>
    <source>
        <strain evidence="3">Tuebingen</strain>
        <tissue evidence="3">Fibroblasts and whole tissue</tissue>
    </source>
</reference>
<dbReference type="Gene3D" id="3.10.20.90">
    <property type="entry name" value="Phosphatidylinositol 3-kinase Catalytic Subunit, Chain A, domain 1"/>
    <property type="match status" value="1"/>
</dbReference>
<organism evidence="2 3">
    <name type="scientific">Danio rerio</name>
    <name type="common">Zebrafish</name>
    <name type="synonym">Brachydanio rerio</name>
    <dbReference type="NCBI Taxonomy" id="7955"/>
    <lineage>
        <taxon>Eukaryota</taxon>
        <taxon>Metazoa</taxon>
        <taxon>Chordata</taxon>
        <taxon>Craniata</taxon>
        <taxon>Vertebrata</taxon>
        <taxon>Euteleostomi</taxon>
        <taxon>Actinopterygii</taxon>
        <taxon>Neopterygii</taxon>
        <taxon>Teleostei</taxon>
        <taxon>Ostariophysi</taxon>
        <taxon>Cypriniformes</taxon>
        <taxon>Danionidae</taxon>
        <taxon>Danioninae</taxon>
        <taxon>Danio</taxon>
    </lineage>
</organism>
<keyword evidence="2" id="KW-1185">Reference proteome</keyword>
<sequence length="202" mass="22360">MGAHICTAQKTETNEAVPSSSSSSSYSSAAAVEGLKSSADKEGKQLTSSDEETGATGITISKAEGGKDMKIFQIQFVDEVHEGRAPLTVTVANTEEEFRNTTVKDLQRKLIPEDEYENTILVYECSTLKRNRTLGSYNIQHGSVIRGLWHGEPFVGSCGPMSSDHEYEGYFPYDDDDYDDPNVISRRESMELVVMMQKPQQN</sequence>
<name>A0A8M9PGZ7_DANRE</name>
<evidence type="ECO:0000313" key="3">
    <source>
        <dbReference type="RefSeq" id="XP_021326238.1"/>
    </source>
</evidence>